<dbReference type="InterPro" id="IPR058548">
    <property type="entry name" value="MlaB-like_STAS"/>
</dbReference>
<dbReference type="InterPro" id="IPR002645">
    <property type="entry name" value="STAS_dom"/>
</dbReference>
<dbReference type="Gene3D" id="3.30.750.24">
    <property type="entry name" value="STAS domain"/>
    <property type="match status" value="1"/>
</dbReference>
<dbReference type="SUPFAM" id="SSF52091">
    <property type="entry name" value="SpoIIaa-like"/>
    <property type="match status" value="1"/>
</dbReference>
<dbReference type="PANTHER" id="PTHR33495">
    <property type="entry name" value="ANTI-SIGMA FACTOR ANTAGONIST TM_1081-RELATED-RELATED"/>
    <property type="match status" value="1"/>
</dbReference>
<name>A0A370B691_9ACTN</name>
<feature type="region of interest" description="Disordered" evidence="1">
    <location>
        <begin position="98"/>
        <end position="119"/>
    </location>
</feature>
<organism evidence="3 4">
    <name type="scientific">Streptomyces corynorhini</name>
    <dbReference type="NCBI Taxonomy" id="2282652"/>
    <lineage>
        <taxon>Bacteria</taxon>
        <taxon>Bacillati</taxon>
        <taxon>Actinomycetota</taxon>
        <taxon>Actinomycetes</taxon>
        <taxon>Kitasatosporales</taxon>
        <taxon>Streptomycetaceae</taxon>
        <taxon>Streptomyces</taxon>
    </lineage>
</organism>
<dbReference type="OrthoDB" id="5471473at2"/>
<dbReference type="PROSITE" id="PS50801">
    <property type="entry name" value="STAS"/>
    <property type="match status" value="1"/>
</dbReference>
<accession>A0A370B691</accession>
<dbReference type="InterPro" id="IPR036513">
    <property type="entry name" value="STAS_dom_sf"/>
</dbReference>
<gene>
    <name evidence="3" type="ORF">DVH02_22950</name>
</gene>
<feature type="domain" description="STAS" evidence="2">
    <location>
        <begin position="1"/>
        <end position="96"/>
    </location>
</feature>
<keyword evidence="4" id="KW-1185">Reference proteome</keyword>
<dbReference type="Pfam" id="PF13466">
    <property type="entry name" value="STAS_2"/>
    <property type="match status" value="1"/>
</dbReference>
<dbReference type="PANTHER" id="PTHR33495:SF2">
    <property type="entry name" value="ANTI-SIGMA FACTOR ANTAGONIST TM_1081-RELATED"/>
    <property type="match status" value="1"/>
</dbReference>
<dbReference type="CDD" id="cd07043">
    <property type="entry name" value="STAS_anti-anti-sigma_factors"/>
    <property type="match status" value="1"/>
</dbReference>
<dbReference type="GO" id="GO:0043856">
    <property type="term" value="F:anti-sigma factor antagonist activity"/>
    <property type="evidence" value="ECO:0007669"/>
    <property type="project" value="TreeGrafter"/>
</dbReference>
<dbReference type="EMBL" id="QQNA01000191">
    <property type="protein sequence ID" value="RDG35889.1"/>
    <property type="molecule type" value="Genomic_DNA"/>
</dbReference>
<evidence type="ECO:0000256" key="1">
    <source>
        <dbReference type="SAM" id="MobiDB-lite"/>
    </source>
</evidence>
<reference evidence="3 4" key="1">
    <citation type="submission" date="2018-07" db="EMBL/GenBank/DDBJ databases">
        <title>Streptomyces species from bats.</title>
        <authorList>
            <person name="Dunlap C."/>
        </authorList>
    </citation>
    <scope>NUCLEOTIDE SEQUENCE [LARGE SCALE GENOMIC DNA]</scope>
    <source>
        <strain evidence="3 4">AC230</strain>
    </source>
</reference>
<dbReference type="AlphaFoldDB" id="A0A370B691"/>
<dbReference type="Proteomes" id="UP000253741">
    <property type="component" value="Unassembled WGS sequence"/>
</dbReference>
<protein>
    <submittedName>
        <fullName evidence="3">Anti-sigma factor antagonist</fullName>
    </submittedName>
</protein>
<evidence type="ECO:0000313" key="3">
    <source>
        <dbReference type="EMBL" id="RDG35889.1"/>
    </source>
</evidence>
<proteinExistence type="predicted"/>
<comment type="caution">
    <text evidence="3">The sequence shown here is derived from an EMBL/GenBank/DDBJ whole genome shotgun (WGS) entry which is preliminary data.</text>
</comment>
<evidence type="ECO:0000259" key="2">
    <source>
        <dbReference type="PROSITE" id="PS50801"/>
    </source>
</evidence>
<sequence length="119" mass="11997">MVVAVSGDLDIENITPLGTALAEAGASVTGPVVVDLSRVDFADSTTVNLLLRAHGSLGPRLRLAQPSAFVQRLFAVIGLEQAFPVYGTVEDALAADGGGERRVAGDEGAARGEGSHGGG</sequence>
<evidence type="ECO:0000313" key="4">
    <source>
        <dbReference type="Proteomes" id="UP000253741"/>
    </source>
</evidence>